<keyword evidence="4" id="KW-1185">Reference proteome</keyword>
<sequence>MGQKAAALFPASSLAYALALARNPAIGVSGQEPCHWGIRSGTLPLGYPVIGQEALPLGFYPVRSPAMGIRSEPWPLGYPVQEPCHWVYPVRKARPWLSESGAMPWGYRSGKPSIGLSGQGALPLGYRSGALPLGIRSGVSPVRRPAIGLSGQGVSRSGTLPLGYTVRSPAMGYPVRSPARARPLVSGPEAPAIGLSESGALPLGSVQEPAIGLSGQEPCHGDPSGSLPLVTT</sequence>
<dbReference type="Proteomes" id="UP000319801">
    <property type="component" value="Unassembled WGS sequence"/>
</dbReference>
<gene>
    <name evidence="3" type="ORF">Baya_9873</name>
</gene>
<reference evidence="3 4" key="1">
    <citation type="journal article" date="2019" name="Genome Biol. Evol.">
        <title>Whole-Genome Sequencing of the Giant Devil Catfish, Bagarius yarrelli.</title>
        <authorList>
            <person name="Jiang W."/>
            <person name="Lv Y."/>
            <person name="Cheng L."/>
            <person name="Yang K."/>
            <person name="Chao B."/>
            <person name="Wang X."/>
            <person name="Li Y."/>
            <person name="Pan X."/>
            <person name="You X."/>
            <person name="Zhang Y."/>
            <person name="Yang J."/>
            <person name="Li J."/>
            <person name="Zhang X."/>
            <person name="Liu S."/>
            <person name="Sun C."/>
            <person name="Yang J."/>
            <person name="Shi Q."/>
        </authorList>
    </citation>
    <scope>NUCLEOTIDE SEQUENCE [LARGE SCALE GENOMIC DNA]</scope>
    <source>
        <strain evidence="3">JWS20170419001</strain>
        <tissue evidence="3">Muscle</tissue>
    </source>
</reference>
<feature type="chain" id="PRO_5021985948" evidence="2">
    <location>
        <begin position="22"/>
        <end position="232"/>
    </location>
</feature>
<protein>
    <submittedName>
        <fullName evidence="3">Uncharacterized protein</fullName>
    </submittedName>
</protein>
<accession>A0A556U8W9</accession>
<keyword evidence="2" id="KW-0732">Signal</keyword>
<feature type="region of interest" description="Disordered" evidence="1">
    <location>
        <begin position="210"/>
        <end position="232"/>
    </location>
</feature>
<evidence type="ECO:0000256" key="1">
    <source>
        <dbReference type="SAM" id="MobiDB-lite"/>
    </source>
</evidence>
<feature type="signal peptide" evidence="2">
    <location>
        <begin position="1"/>
        <end position="21"/>
    </location>
</feature>
<evidence type="ECO:0000313" key="3">
    <source>
        <dbReference type="EMBL" id="TSO15227.1"/>
    </source>
</evidence>
<evidence type="ECO:0000256" key="2">
    <source>
        <dbReference type="SAM" id="SignalP"/>
    </source>
</evidence>
<name>A0A556U8W9_BAGYA</name>
<organism evidence="3 4">
    <name type="scientific">Bagarius yarrelli</name>
    <name type="common">Goonch</name>
    <name type="synonym">Bagrus yarrelli</name>
    <dbReference type="NCBI Taxonomy" id="175774"/>
    <lineage>
        <taxon>Eukaryota</taxon>
        <taxon>Metazoa</taxon>
        <taxon>Chordata</taxon>
        <taxon>Craniata</taxon>
        <taxon>Vertebrata</taxon>
        <taxon>Euteleostomi</taxon>
        <taxon>Actinopterygii</taxon>
        <taxon>Neopterygii</taxon>
        <taxon>Teleostei</taxon>
        <taxon>Ostariophysi</taxon>
        <taxon>Siluriformes</taxon>
        <taxon>Sisoridae</taxon>
        <taxon>Sisorinae</taxon>
        <taxon>Bagarius</taxon>
    </lineage>
</organism>
<comment type="caution">
    <text evidence="3">The sequence shown here is derived from an EMBL/GenBank/DDBJ whole genome shotgun (WGS) entry which is preliminary data.</text>
</comment>
<dbReference type="AlphaFoldDB" id="A0A556U8W9"/>
<evidence type="ECO:0000313" key="4">
    <source>
        <dbReference type="Proteomes" id="UP000319801"/>
    </source>
</evidence>
<dbReference type="EMBL" id="VCAZ01000064">
    <property type="protein sequence ID" value="TSO15227.1"/>
    <property type="molecule type" value="Genomic_DNA"/>
</dbReference>
<proteinExistence type="predicted"/>